<feature type="signal peptide" evidence="1">
    <location>
        <begin position="1"/>
        <end position="24"/>
    </location>
</feature>
<reference evidence="2" key="1">
    <citation type="submission" date="2023-06" db="EMBL/GenBank/DDBJ databases">
        <title>Genomic of Parafulvivirga corallium.</title>
        <authorList>
            <person name="Wang G."/>
        </authorList>
    </citation>
    <scope>NUCLEOTIDE SEQUENCE</scope>
    <source>
        <strain evidence="2">BMA10</strain>
    </source>
</reference>
<feature type="chain" id="PRO_5046155962" evidence="1">
    <location>
        <begin position="25"/>
        <end position="262"/>
    </location>
</feature>
<comment type="caution">
    <text evidence="2">The sequence shown here is derived from an EMBL/GenBank/DDBJ whole genome shotgun (WGS) entry which is preliminary data.</text>
</comment>
<dbReference type="EMBL" id="JAUJEA010000013">
    <property type="protein sequence ID" value="MDN5204798.1"/>
    <property type="molecule type" value="Genomic_DNA"/>
</dbReference>
<name>A0ABT8KYW9_9BACT</name>
<evidence type="ECO:0000313" key="3">
    <source>
        <dbReference type="Proteomes" id="UP001172082"/>
    </source>
</evidence>
<dbReference type="RefSeq" id="WP_346754822.1">
    <property type="nucleotide sequence ID" value="NZ_JAUJEA010000013.1"/>
</dbReference>
<keyword evidence="3" id="KW-1185">Reference proteome</keyword>
<accession>A0ABT8KYW9</accession>
<organism evidence="2 3">
    <name type="scientific">Splendidivirga corallicola</name>
    <dbReference type="NCBI Taxonomy" id="3051826"/>
    <lineage>
        <taxon>Bacteria</taxon>
        <taxon>Pseudomonadati</taxon>
        <taxon>Bacteroidota</taxon>
        <taxon>Cytophagia</taxon>
        <taxon>Cytophagales</taxon>
        <taxon>Splendidivirgaceae</taxon>
        <taxon>Splendidivirga</taxon>
    </lineage>
</organism>
<evidence type="ECO:0000313" key="2">
    <source>
        <dbReference type="EMBL" id="MDN5204798.1"/>
    </source>
</evidence>
<protein>
    <submittedName>
        <fullName evidence="2">Uncharacterized protein</fullName>
    </submittedName>
</protein>
<sequence>MKAKHSISLIGALILLFCTGFALGQEAAKKQLFVIHEDIVKPSKVAQYEKAAKNLVSKLNEFGISGVNYAAAATNDFHYLYVTPVENMAELDKNTFAELESKVGKEGMKELWKGFDGCYDVHKNYMITLSHELSYNPENNQMTDEDQPYRRWQYFHIKPEKEEAAMEIAKKWKALYEKKNIQVGYRVYIGGLGAEMPLLGTVQWGKDAADFNAKNAEAIEMLGEEGTQLWEKTLAITRKYETKEGGMRYDLAYTPKQPLAEK</sequence>
<proteinExistence type="predicted"/>
<dbReference type="Proteomes" id="UP001172082">
    <property type="component" value="Unassembled WGS sequence"/>
</dbReference>
<keyword evidence="1" id="KW-0732">Signal</keyword>
<gene>
    <name evidence="2" type="ORF">QQ008_25635</name>
</gene>
<evidence type="ECO:0000256" key="1">
    <source>
        <dbReference type="SAM" id="SignalP"/>
    </source>
</evidence>